<name>A0A5B9M8W1_9BACT</name>
<keyword evidence="6" id="KW-1185">Reference proteome</keyword>
<protein>
    <submittedName>
        <fullName evidence="5">Sulfatase</fullName>
    </submittedName>
</protein>
<dbReference type="EMBL" id="CP036264">
    <property type="protein sequence ID" value="QEF96025.1"/>
    <property type="molecule type" value="Genomic_DNA"/>
</dbReference>
<dbReference type="InterPro" id="IPR011989">
    <property type="entry name" value="ARM-like"/>
</dbReference>
<dbReference type="SUPFAM" id="SSF53649">
    <property type="entry name" value="Alkaline phosphatase-like"/>
    <property type="match status" value="1"/>
</dbReference>
<dbReference type="InterPro" id="IPR000917">
    <property type="entry name" value="Sulfatase_N"/>
</dbReference>
<dbReference type="RefSeq" id="WP_147865904.1">
    <property type="nucleotide sequence ID" value="NZ_CP036264.1"/>
</dbReference>
<evidence type="ECO:0000259" key="4">
    <source>
        <dbReference type="Pfam" id="PF00884"/>
    </source>
</evidence>
<dbReference type="KEGG" id="smam:Mal15_00510"/>
<keyword evidence="3" id="KW-0732">Signal</keyword>
<dbReference type="InterPro" id="IPR016024">
    <property type="entry name" value="ARM-type_fold"/>
</dbReference>
<comment type="similarity">
    <text evidence="1">Belongs to the sulfatase family.</text>
</comment>
<dbReference type="Pfam" id="PF00884">
    <property type="entry name" value="Sulfatase"/>
    <property type="match status" value="1"/>
</dbReference>
<dbReference type="Gene3D" id="1.25.10.10">
    <property type="entry name" value="Leucine-rich Repeat Variant"/>
    <property type="match status" value="1"/>
</dbReference>
<dbReference type="Gene3D" id="3.40.720.10">
    <property type="entry name" value="Alkaline Phosphatase, subunit A"/>
    <property type="match status" value="1"/>
</dbReference>
<feature type="chain" id="PRO_5022904236" evidence="3">
    <location>
        <begin position="37"/>
        <end position="635"/>
    </location>
</feature>
<dbReference type="SUPFAM" id="SSF48371">
    <property type="entry name" value="ARM repeat"/>
    <property type="match status" value="1"/>
</dbReference>
<evidence type="ECO:0000313" key="6">
    <source>
        <dbReference type="Proteomes" id="UP000321353"/>
    </source>
</evidence>
<feature type="signal peptide" evidence="3">
    <location>
        <begin position="1"/>
        <end position="36"/>
    </location>
</feature>
<evidence type="ECO:0000313" key="5">
    <source>
        <dbReference type="EMBL" id="QEF96025.1"/>
    </source>
</evidence>
<organism evidence="5 6">
    <name type="scientific">Stieleria maiorica</name>
    <dbReference type="NCBI Taxonomy" id="2795974"/>
    <lineage>
        <taxon>Bacteria</taxon>
        <taxon>Pseudomonadati</taxon>
        <taxon>Planctomycetota</taxon>
        <taxon>Planctomycetia</taxon>
        <taxon>Pirellulales</taxon>
        <taxon>Pirellulaceae</taxon>
        <taxon>Stieleria</taxon>
    </lineage>
</organism>
<dbReference type="GO" id="GO:0004065">
    <property type="term" value="F:arylsulfatase activity"/>
    <property type="evidence" value="ECO:0007669"/>
    <property type="project" value="TreeGrafter"/>
</dbReference>
<sequence length="635" mass="71663" precursor="true">MTRLIPPVCALTTARFAAGFLAGLVLLSQMAATAAAADPPSRPNIVWIMSEDNSADYLRHFDPDGAPAPNIESMAAHGVTFDRAFSNAPVCSVARTTLITGCYAPRIGTQFHRRFVSVPMPEGLQMFPAYLRAAGYYTTNNSKEDYNAVKGSDVWSESSRKASWRNRPEESMPFFHVQTFGDSHESRLHFSQDQMQEPTQTDPAGVKLQAYFPDTPLFRYTRARYHDRMMKIDELVGGVIEQLREDGQLENTFVFYFGDHGGVLPRSKGYAYEAGLHVPLVVRVPDQFQSLAARELGSRTKGFVEFVDFGPTVLSLAGLEQPEGVDGKPFLGIDADPEKVDRRDEAFGYADRFDEKYDLVRTLRIGDFKYIRNFEPFYPDGLQNNYRYLCLAYQQWRELYQQGKLSGAAKQFYEAKAPEALYDLNADPDEVNNLASDPEYATQLKQMRDQLDDRLKSLPDLSFVIEAVMVDEAINNPTVFGESHSGQITRYIDTVNLALLPIEEALPGIQAALDDADPWVRYWALVACSTLGEAAKPLTSTIEKFLLDVEPLVVMRAVEYLAVHSDVETKPSMYRSLERATNEPELLRMLNTIVFLRDFHGYEVDPDRFQFLPVLTPIDPKGQVIHRLRYLKGEI</sequence>
<dbReference type="CDD" id="cd16027">
    <property type="entry name" value="SGSH"/>
    <property type="match status" value="1"/>
</dbReference>
<proteinExistence type="inferred from homology"/>
<dbReference type="AlphaFoldDB" id="A0A5B9M8W1"/>
<dbReference type="InterPro" id="IPR050738">
    <property type="entry name" value="Sulfatase"/>
</dbReference>
<feature type="domain" description="Sulfatase N-terminal" evidence="4">
    <location>
        <begin position="43"/>
        <end position="318"/>
    </location>
</feature>
<evidence type="ECO:0000256" key="2">
    <source>
        <dbReference type="ARBA" id="ARBA00022801"/>
    </source>
</evidence>
<dbReference type="PANTHER" id="PTHR42693:SF53">
    <property type="entry name" value="ENDO-4-O-SULFATASE"/>
    <property type="match status" value="1"/>
</dbReference>
<keyword evidence="2" id="KW-0378">Hydrolase</keyword>
<reference evidence="5 6" key="1">
    <citation type="submission" date="2019-02" db="EMBL/GenBank/DDBJ databases">
        <title>Planctomycetal bacteria perform biofilm scaping via a novel small molecule.</title>
        <authorList>
            <person name="Jeske O."/>
            <person name="Boedeker C."/>
            <person name="Wiegand S."/>
            <person name="Breitling P."/>
            <person name="Kallscheuer N."/>
            <person name="Jogler M."/>
            <person name="Rohde M."/>
            <person name="Petersen J."/>
            <person name="Medema M.H."/>
            <person name="Surup F."/>
            <person name="Jogler C."/>
        </authorList>
    </citation>
    <scope>NUCLEOTIDE SEQUENCE [LARGE SCALE GENOMIC DNA]</scope>
    <source>
        <strain evidence="5 6">Mal15</strain>
    </source>
</reference>
<dbReference type="PANTHER" id="PTHR42693">
    <property type="entry name" value="ARYLSULFATASE FAMILY MEMBER"/>
    <property type="match status" value="1"/>
</dbReference>
<dbReference type="Proteomes" id="UP000321353">
    <property type="component" value="Chromosome"/>
</dbReference>
<evidence type="ECO:0000256" key="1">
    <source>
        <dbReference type="ARBA" id="ARBA00008779"/>
    </source>
</evidence>
<accession>A0A5B9M8W1</accession>
<evidence type="ECO:0000256" key="3">
    <source>
        <dbReference type="SAM" id="SignalP"/>
    </source>
</evidence>
<dbReference type="InterPro" id="IPR017850">
    <property type="entry name" value="Alkaline_phosphatase_core_sf"/>
</dbReference>
<gene>
    <name evidence="5" type="ORF">Mal15_00510</name>
</gene>